<dbReference type="Proteomes" id="UP000326789">
    <property type="component" value="Unassembled WGS sequence"/>
</dbReference>
<feature type="signal peptide" evidence="1">
    <location>
        <begin position="1"/>
        <end position="28"/>
    </location>
</feature>
<name>A0A5N3R1F4_9VIBR</name>
<proteinExistence type="predicted"/>
<evidence type="ECO:0008006" key="4">
    <source>
        <dbReference type="Google" id="ProtNLM"/>
    </source>
</evidence>
<dbReference type="EMBL" id="VWSE01000006">
    <property type="protein sequence ID" value="KAB0288314.1"/>
    <property type="molecule type" value="Genomic_DNA"/>
</dbReference>
<organism evidence="2 3">
    <name type="scientific">Vibrio fortis</name>
    <dbReference type="NCBI Taxonomy" id="212667"/>
    <lineage>
        <taxon>Bacteria</taxon>
        <taxon>Pseudomonadati</taxon>
        <taxon>Pseudomonadota</taxon>
        <taxon>Gammaproteobacteria</taxon>
        <taxon>Vibrionales</taxon>
        <taxon>Vibrionaceae</taxon>
        <taxon>Vibrio</taxon>
    </lineage>
</organism>
<reference evidence="2 3" key="1">
    <citation type="submission" date="2019-09" db="EMBL/GenBank/DDBJ databases">
        <title>Whole genome sequence of Vibrio fortis.</title>
        <authorList>
            <person name="Das S.K."/>
        </authorList>
    </citation>
    <scope>NUCLEOTIDE SEQUENCE [LARGE SCALE GENOMIC DNA]</scope>
    <source>
        <strain evidence="2 3">AN60</strain>
    </source>
</reference>
<dbReference type="RefSeq" id="WP_150870171.1">
    <property type="nucleotide sequence ID" value="NZ_VWSE01000006.1"/>
</dbReference>
<evidence type="ECO:0000256" key="1">
    <source>
        <dbReference type="SAM" id="SignalP"/>
    </source>
</evidence>
<evidence type="ECO:0000313" key="2">
    <source>
        <dbReference type="EMBL" id="KAB0288314.1"/>
    </source>
</evidence>
<protein>
    <recommendedName>
        <fullName evidence="4">Porin family protein</fullName>
    </recommendedName>
</protein>
<dbReference type="AlphaFoldDB" id="A0A5N3R1F4"/>
<comment type="caution">
    <text evidence="2">The sequence shown here is derived from an EMBL/GenBank/DDBJ whole genome shotgun (WGS) entry which is preliminary data.</text>
</comment>
<evidence type="ECO:0000313" key="3">
    <source>
        <dbReference type="Proteomes" id="UP000326789"/>
    </source>
</evidence>
<gene>
    <name evidence="2" type="ORF">F2P58_12765</name>
</gene>
<feature type="chain" id="PRO_5024467078" description="Porin family protein" evidence="1">
    <location>
        <begin position="29"/>
        <end position="171"/>
    </location>
</feature>
<keyword evidence="1" id="KW-0732">Signal</keyword>
<sequence>MSQLRNAFKVIACSAIALGSLFPHSVLAEEWIPQHIDSVSFGGSFEGNSKDMYFGYTRYKQGGVGIGAEAAFYRYDHESSVQDYSSRYTERDLSLTLPVAATDKVYITPAFGVRQIKNSYELKGEEMDDTQYEALYGLDLTYMLDNVSITVGADKSKSSDWSITYGLGVSF</sequence>
<accession>A0A5N3R1F4</accession>